<protein>
    <recommendedName>
        <fullName evidence="4">DUF1178 family protein</fullName>
    </recommendedName>
</protein>
<dbReference type="OrthoDB" id="9799894at2"/>
<proteinExistence type="predicted"/>
<evidence type="ECO:0008006" key="4">
    <source>
        <dbReference type="Google" id="ProtNLM"/>
    </source>
</evidence>
<dbReference type="AlphaFoldDB" id="A0A316GC76"/>
<dbReference type="Proteomes" id="UP000245390">
    <property type="component" value="Unassembled WGS sequence"/>
</dbReference>
<reference evidence="2 3" key="1">
    <citation type="submission" date="2018-05" db="EMBL/GenBank/DDBJ databases">
        <title>Genomic Encyclopedia of Type Strains, Phase IV (KMG-IV): sequencing the most valuable type-strain genomes for metagenomic binning, comparative biology and taxonomic classification.</title>
        <authorList>
            <person name="Goeker M."/>
        </authorList>
    </citation>
    <scope>NUCLEOTIDE SEQUENCE [LARGE SCALE GENOMIC DNA]</scope>
    <source>
        <strain evidence="2 3">DSM 103371</strain>
    </source>
</reference>
<accession>A0A316GC76</accession>
<evidence type="ECO:0000313" key="3">
    <source>
        <dbReference type="Proteomes" id="UP000245390"/>
    </source>
</evidence>
<dbReference type="RefSeq" id="WP_109757416.1">
    <property type="nucleotide sequence ID" value="NZ_CP034588.1"/>
</dbReference>
<organism evidence="2 3">
    <name type="scientific">Silicimonas algicola</name>
    <dbReference type="NCBI Taxonomy" id="1826607"/>
    <lineage>
        <taxon>Bacteria</taxon>
        <taxon>Pseudomonadati</taxon>
        <taxon>Pseudomonadota</taxon>
        <taxon>Alphaproteobacteria</taxon>
        <taxon>Rhodobacterales</taxon>
        <taxon>Paracoccaceae</taxon>
    </lineage>
</organism>
<feature type="region of interest" description="Disordered" evidence="1">
    <location>
        <begin position="45"/>
        <end position="68"/>
    </location>
</feature>
<evidence type="ECO:0000256" key="1">
    <source>
        <dbReference type="SAM" id="MobiDB-lite"/>
    </source>
</evidence>
<comment type="caution">
    <text evidence="2">The sequence shown here is derived from an EMBL/GenBank/DDBJ whole genome shotgun (WGS) entry which is preliminary data.</text>
</comment>
<sequence>MIRFALRCGNGHGFESWFQSNDAFDGLKRDGLVTCPSCQSAEIDKDLMSPGVRPARKTSDPAPQPMTNAPDVAEAIKALKAHVEKNSDYVGNRFAEEARAMHLGDKPSRSIHGEARPEEARKLIEDGVPALPLPFIPRQKTN</sequence>
<dbReference type="PIRSF" id="PIRSF032131">
    <property type="entry name" value="UCP032131"/>
    <property type="match status" value="1"/>
</dbReference>
<dbReference type="KEGG" id="salo:EF888_03175"/>
<name>A0A316GC76_9RHOB</name>
<keyword evidence="3" id="KW-1185">Reference proteome</keyword>
<gene>
    <name evidence="2" type="ORF">C8D95_101345</name>
</gene>
<dbReference type="Pfam" id="PF06676">
    <property type="entry name" value="DUF1178"/>
    <property type="match status" value="1"/>
</dbReference>
<dbReference type="InterPro" id="IPR009562">
    <property type="entry name" value="DUF1178"/>
</dbReference>
<evidence type="ECO:0000313" key="2">
    <source>
        <dbReference type="EMBL" id="PWK58531.1"/>
    </source>
</evidence>
<dbReference type="EMBL" id="QGGV01000001">
    <property type="protein sequence ID" value="PWK58531.1"/>
    <property type="molecule type" value="Genomic_DNA"/>
</dbReference>